<accession>A0A849HF44</accession>
<dbReference type="RefSeq" id="WP_171243178.1">
    <property type="nucleotide sequence ID" value="NZ_JABEPQ010000002.1"/>
</dbReference>
<sequence>MAKNPSTATANQARGRLPAARRDRRPALAALALLLVLVGALGSALLAYRSGERVDVLVARQDIPVGKKITADDLGTARVAADGGNVVDASARARFIGSYATTRVPQGTLVNRTMFTVADVVPSGAQLVGVVVDVTRRTTDLPKEGDVVRIYYVSGKNGQPTGDLSPGDAVVDAARVVQVGAGQGSDSSSVTVLVRNEDAGQLAQLSAAGNVAITVLPQDTRPAVDFAD</sequence>
<evidence type="ECO:0000313" key="3">
    <source>
        <dbReference type="Proteomes" id="UP000588586"/>
    </source>
</evidence>
<dbReference type="InterPro" id="IPR036732">
    <property type="entry name" value="AFP_Neu5c_C_sf"/>
</dbReference>
<reference evidence="2 3" key="1">
    <citation type="submission" date="2020-04" db="EMBL/GenBank/DDBJ databases">
        <title>Knoellia sp. isolate from air conditioner.</title>
        <authorList>
            <person name="Chea S."/>
            <person name="Kim D.-U."/>
        </authorList>
    </citation>
    <scope>NUCLEOTIDE SEQUENCE [LARGE SCALE GENOMIC DNA]</scope>
    <source>
        <strain evidence="2 3">DB2414S</strain>
    </source>
</reference>
<organism evidence="2 3">
    <name type="scientific">Knoellia koreensis</name>
    <dbReference type="NCBI Taxonomy" id="2730921"/>
    <lineage>
        <taxon>Bacteria</taxon>
        <taxon>Bacillati</taxon>
        <taxon>Actinomycetota</taxon>
        <taxon>Actinomycetes</taxon>
        <taxon>Micrococcales</taxon>
        <taxon>Intrasporangiaceae</taxon>
        <taxon>Knoellia</taxon>
    </lineage>
</organism>
<name>A0A849HF44_9MICO</name>
<gene>
    <name evidence="2" type="ORF">HJG52_08405</name>
</gene>
<dbReference type="Pfam" id="PF08666">
    <property type="entry name" value="SAF"/>
    <property type="match status" value="1"/>
</dbReference>
<dbReference type="AlphaFoldDB" id="A0A849HF44"/>
<keyword evidence="3" id="KW-1185">Reference proteome</keyword>
<dbReference type="CDD" id="cd11614">
    <property type="entry name" value="SAF_CpaB_FlgA_like"/>
    <property type="match status" value="1"/>
</dbReference>
<evidence type="ECO:0000259" key="1">
    <source>
        <dbReference type="SMART" id="SM00858"/>
    </source>
</evidence>
<comment type="caution">
    <text evidence="2">The sequence shown here is derived from an EMBL/GenBank/DDBJ whole genome shotgun (WGS) entry which is preliminary data.</text>
</comment>
<dbReference type="InterPro" id="IPR013974">
    <property type="entry name" value="SAF"/>
</dbReference>
<evidence type="ECO:0000313" key="2">
    <source>
        <dbReference type="EMBL" id="NNM46028.1"/>
    </source>
</evidence>
<dbReference type="SUPFAM" id="SSF51269">
    <property type="entry name" value="AFP III-like domain"/>
    <property type="match status" value="1"/>
</dbReference>
<dbReference type="SMART" id="SM00858">
    <property type="entry name" value="SAF"/>
    <property type="match status" value="1"/>
</dbReference>
<protein>
    <recommendedName>
        <fullName evidence="1">SAF domain-containing protein</fullName>
    </recommendedName>
</protein>
<feature type="domain" description="SAF" evidence="1">
    <location>
        <begin position="54"/>
        <end position="116"/>
    </location>
</feature>
<proteinExistence type="predicted"/>
<dbReference type="Proteomes" id="UP000588586">
    <property type="component" value="Unassembled WGS sequence"/>
</dbReference>
<dbReference type="EMBL" id="JABEPQ010000002">
    <property type="protein sequence ID" value="NNM46028.1"/>
    <property type="molecule type" value="Genomic_DNA"/>
</dbReference>